<evidence type="ECO:0000256" key="2">
    <source>
        <dbReference type="ARBA" id="ARBA00022692"/>
    </source>
</evidence>
<evidence type="ECO:0000256" key="3">
    <source>
        <dbReference type="ARBA" id="ARBA00022989"/>
    </source>
</evidence>
<dbReference type="InterPro" id="IPR051788">
    <property type="entry name" value="MFS_Transporter"/>
</dbReference>
<dbReference type="Pfam" id="PF07690">
    <property type="entry name" value="MFS_1"/>
    <property type="match status" value="1"/>
</dbReference>
<feature type="transmembrane region" description="Helical" evidence="5">
    <location>
        <begin position="292"/>
        <end position="311"/>
    </location>
</feature>
<feature type="transmembrane region" description="Helical" evidence="5">
    <location>
        <begin position="73"/>
        <end position="92"/>
    </location>
</feature>
<feature type="transmembrane region" description="Helical" evidence="5">
    <location>
        <begin position="202"/>
        <end position="225"/>
    </location>
</feature>
<keyword evidence="4 5" id="KW-0472">Membrane</keyword>
<dbReference type="PROSITE" id="PS50850">
    <property type="entry name" value="MFS"/>
    <property type="match status" value="1"/>
</dbReference>
<evidence type="ECO:0000313" key="8">
    <source>
        <dbReference type="Proteomes" id="UP001597213"/>
    </source>
</evidence>
<proteinExistence type="predicted"/>
<feature type="transmembrane region" description="Helical" evidence="5">
    <location>
        <begin position="38"/>
        <end position="61"/>
    </location>
</feature>
<evidence type="ECO:0000256" key="1">
    <source>
        <dbReference type="ARBA" id="ARBA00004141"/>
    </source>
</evidence>
<comment type="subcellular location">
    <subcellularLocation>
        <location evidence="1">Membrane</location>
        <topology evidence="1">Multi-pass membrane protein</topology>
    </subcellularLocation>
</comment>
<dbReference type="SUPFAM" id="SSF103473">
    <property type="entry name" value="MFS general substrate transporter"/>
    <property type="match status" value="1"/>
</dbReference>
<feature type="transmembrane region" description="Helical" evidence="5">
    <location>
        <begin position="130"/>
        <end position="151"/>
    </location>
</feature>
<gene>
    <name evidence="7" type="ORF">ACFSCT_09230</name>
</gene>
<evidence type="ECO:0000313" key="7">
    <source>
        <dbReference type="EMBL" id="MFD1881897.1"/>
    </source>
</evidence>
<protein>
    <submittedName>
        <fullName evidence="7">MFS transporter</fullName>
    </submittedName>
</protein>
<dbReference type="InterPro" id="IPR011701">
    <property type="entry name" value="MFS"/>
</dbReference>
<sequence length="385" mass="39305">MVNPSKARIAVIAMFMLNGGLFGIWASRVPAIRAGLALSYGELGVALLCLGAGAICAFPIAGRVVDQRGAAPVTRALALIYGPALLGIALAVNLWTLGLALFVFGAVHGAMDVAMNGWGAEVERRTARPFMSFFHAMFSLGAGLGALSGWLAASWGISPRLHFLLAGGFLAVVCIRATRIAWQSDRAQPAAGRLFTLPHGPLALVGLVAFCASLGEGAMADWGAIFLREIAGASEGMAALGYAVFSVAMVTVRLIGDQISRYFGTVMAARLGGACSAAGVLMAVLLGSYPAALAGFALMGIGYAVVMPLAFSRAANDPDTSPGRALAGVATLGYGGMLMGPPFLAALAWASSLRISFLIMAVLSLVIVAAAGVLAPANKRPGGRP</sequence>
<name>A0ABW4R761_9RHOB</name>
<dbReference type="PANTHER" id="PTHR23514:SF13">
    <property type="entry name" value="INNER MEMBRANE PROTEIN YBJJ"/>
    <property type="match status" value="1"/>
</dbReference>
<evidence type="ECO:0000259" key="6">
    <source>
        <dbReference type="PROSITE" id="PS50850"/>
    </source>
</evidence>
<feature type="transmembrane region" description="Helical" evidence="5">
    <location>
        <begin position="323"/>
        <end position="349"/>
    </location>
</feature>
<dbReference type="Gene3D" id="1.20.1250.20">
    <property type="entry name" value="MFS general substrate transporter like domains"/>
    <property type="match status" value="1"/>
</dbReference>
<keyword evidence="2 5" id="KW-0812">Transmembrane</keyword>
<dbReference type="RefSeq" id="WP_379142131.1">
    <property type="nucleotide sequence ID" value="NZ_JBHUEN010000021.1"/>
</dbReference>
<keyword evidence="8" id="KW-1185">Reference proteome</keyword>
<reference evidence="8" key="1">
    <citation type="journal article" date="2019" name="Int. J. Syst. Evol. Microbiol.">
        <title>The Global Catalogue of Microorganisms (GCM) 10K type strain sequencing project: providing services to taxonomists for standard genome sequencing and annotation.</title>
        <authorList>
            <consortium name="The Broad Institute Genomics Platform"/>
            <consortium name="The Broad Institute Genome Sequencing Center for Infectious Disease"/>
            <person name="Wu L."/>
            <person name="Ma J."/>
        </authorList>
    </citation>
    <scope>NUCLEOTIDE SEQUENCE [LARGE SCALE GENOMIC DNA]</scope>
    <source>
        <strain evidence="8">CCUG 56029</strain>
    </source>
</reference>
<organism evidence="7 8">
    <name type="scientific">Paracoccus pacificus</name>
    <dbReference type="NCBI Taxonomy" id="1463598"/>
    <lineage>
        <taxon>Bacteria</taxon>
        <taxon>Pseudomonadati</taxon>
        <taxon>Pseudomonadota</taxon>
        <taxon>Alphaproteobacteria</taxon>
        <taxon>Rhodobacterales</taxon>
        <taxon>Paracoccaceae</taxon>
        <taxon>Paracoccus</taxon>
    </lineage>
</organism>
<dbReference type="InterPro" id="IPR020846">
    <property type="entry name" value="MFS_dom"/>
</dbReference>
<feature type="transmembrane region" description="Helical" evidence="5">
    <location>
        <begin position="237"/>
        <end position="256"/>
    </location>
</feature>
<dbReference type="EMBL" id="JBHUEN010000021">
    <property type="protein sequence ID" value="MFD1881897.1"/>
    <property type="molecule type" value="Genomic_DNA"/>
</dbReference>
<accession>A0ABW4R761</accession>
<dbReference type="Proteomes" id="UP001597213">
    <property type="component" value="Unassembled WGS sequence"/>
</dbReference>
<dbReference type="CDD" id="cd17393">
    <property type="entry name" value="MFS_MosC_like"/>
    <property type="match status" value="1"/>
</dbReference>
<feature type="transmembrane region" description="Helical" evidence="5">
    <location>
        <begin position="268"/>
        <end position="286"/>
    </location>
</feature>
<feature type="domain" description="Major facilitator superfamily (MFS) profile" evidence="6">
    <location>
        <begin position="201"/>
        <end position="385"/>
    </location>
</feature>
<feature type="transmembrane region" description="Helical" evidence="5">
    <location>
        <begin position="163"/>
        <end position="182"/>
    </location>
</feature>
<evidence type="ECO:0000256" key="5">
    <source>
        <dbReference type="SAM" id="Phobius"/>
    </source>
</evidence>
<comment type="caution">
    <text evidence="7">The sequence shown here is derived from an EMBL/GenBank/DDBJ whole genome shotgun (WGS) entry which is preliminary data.</text>
</comment>
<feature type="transmembrane region" description="Helical" evidence="5">
    <location>
        <begin position="7"/>
        <end position="26"/>
    </location>
</feature>
<feature type="transmembrane region" description="Helical" evidence="5">
    <location>
        <begin position="355"/>
        <end position="375"/>
    </location>
</feature>
<dbReference type="PANTHER" id="PTHR23514">
    <property type="entry name" value="BYPASS OF STOP CODON PROTEIN 6"/>
    <property type="match status" value="1"/>
</dbReference>
<dbReference type="InterPro" id="IPR036259">
    <property type="entry name" value="MFS_trans_sf"/>
</dbReference>
<evidence type="ECO:0000256" key="4">
    <source>
        <dbReference type="ARBA" id="ARBA00023136"/>
    </source>
</evidence>
<keyword evidence="3 5" id="KW-1133">Transmembrane helix</keyword>